<protein>
    <recommendedName>
        <fullName evidence="5">2-succinylbenzoate--CoA ligase</fullName>
        <ecNumber evidence="5">6.2.1.26</ecNumber>
    </recommendedName>
    <alternativeName>
        <fullName evidence="5">o-succinylbenzoyl-CoA synthetase</fullName>
        <shortName evidence="5">OSB-CoA synthetase</shortName>
    </alternativeName>
</protein>
<name>A0A0W1JN13_DESHA</name>
<dbReference type="Proteomes" id="UP000054623">
    <property type="component" value="Unassembled WGS sequence"/>
</dbReference>
<evidence type="ECO:0000256" key="4">
    <source>
        <dbReference type="ARBA" id="ARBA00022840"/>
    </source>
</evidence>
<comment type="similarity">
    <text evidence="5">Belongs to the ATP-dependent AMP-binding enzyme family. MenE subfamily.</text>
</comment>
<keyword evidence="2 5" id="KW-0436">Ligase</keyword>
<comment type="function">
    <text evidence="5">Converts 2-succinylbenzoate (OSB) to 2-succinylbenzoyl-CoA (OSB-CoA).</text>
</comment>
<evidence type="ECO:0000256" key="3">
    <source>
        <dbReference type="ARBA" id="ARBA00022741"/>
    </source>
</evidence>
<accession>A0A0W1JN13</accession>
<dbReference type="GO" id="GO:0005524">
    <property type="term" value="F:ATP binding"/>
    <property type="evidence" value="ECO:0007669"/>
    <property type="project" value="UniProtKB-KW"/>
</dbReference>
<evidence type="ECO:0000313" key="9">
    <source>
        <dbReference type="Proteomes" id="UP000054623"/>
    </source>
</evidence>
<dbReference type="InterPro" id="IPR042099">
    <property type="entry name" value="ANL_N_sf"/>
</dbReference>
<evidence type="ECO:0000313" key="8">
    <source>
        <dbReference type="EMBL" id="KTE92946.1"/>
    </source>
</evidence>
<dbReference type="InterPro" id="IPR025110">
    <property type="entry name" value="AMP-bd_C"/>
</dbReference>
<dbReference type="InterPro" id="IPR045851">
    <property type="entry name" value="AMP-bd_C_sf"/>
</dbReference>
<evidence type="ECO:0000256" key="1">
    <source>
        <dbReference type="ARBA" id="ARBA00022428"/>
    </source>
</evidence>
<dbReference type="FunFam" id="3.30.300.30:FF:000008">
    <property type="entry name" value="2,3-dihydroxybenzoate-AMP ligase"/>
    <property type="match status" value="1"/>
</dbReference>
<dbReference type="GO" id="GO:0009234">
    <property type="term" value="P:menaquinone biosynthetic process"/>
    <property type="evidence" value="ECO:0007669"/>
    <property type="project" value="UniProtKB-UniRule"/>
</dbReference>
<comment type="pathway">
    <text evidence="5">Quinol/quinone metabolism; menaquinone biosynthesis.</text>
</comment>
<dbReference type="InterPro" id="IPR000873">
    <property type="entry name" value="AMP-dep_synth/lig_dom"/>
</dbReference>
<organism evidence="8 9">
    <name type="scientific">Desulfitobacterium hafniense</name>
    <name type="common">Desulfitobacterium frappieri</name>
    <dbReference type="NCBI Taxonomy" id="49338"/>
    <lineage>
        <taxon>Bacteria</taxon>
        <taxon>Bacillati</taxon>
        <taxon>Bacillota</taxon>
        <taxon>Clostridia</taxon>
        <taxon>Eubacteriales</taxon>
        <taxon>Desulfitobacteriaceae</taxon>
        <taxon>Desulfitobacterium</taxon>
    </lineage>
</organism>
<dbReference type="OrthoDB" id="9778383at2"/>
<feature type="domain" description="AMP-binding enzyme C-terminal" evidence="7">
    <location>
        <begin position="369"/>
        <end position="440"/>
    </location>
</feature>
<reference evidence="8 9" key="1">
    <citation type="submission" date="2015-12" db="EMBL/GenBank/DDBJ databases">
        <title>Draft Genome Sequence of Desulfitobacterium hafniense Strain DH, a Sulfate-reducing Bacterium Isolated from Paddy Soils.</title>
        <authorList>
            <person name="Bao P."/>
            <person name="Zhang X."/>
            <person name="Li G."/>
        </authorList>
    </citation>
    <scope>NUCLEOTIDE SEQUENCE [LARGE SCALE GENOMIC DNA]</scope>
    <source>
        <strain evidence="8 9">DH</strain>
    </source>
</reference>
<evidence type="ECO:0000256" key="5">
    <source>
        <dbReference type="HAMAP-Rule" id="MF_00731"/>
    </source>
</evidence>
<evidence type="ECO:0000256" key="2">
    <source>
        <dbReference type="ARBA" id="ARBA00022598"/>
    </source>
</evidence>
<dbReference type="GO" id="GO:0031956">
    <property type="term" value="F:medium-chain fatty acid-CoA ligase activity"/>
    <property type="evidence" value="ECO:0007669"/>
    <property type="project" value="TreeGrafter"/>
</dbReference>
<dbReference type="HAMAP" id="MF_00731">
    <property type="entry name" value="MenE"/>
    <property type="match status" value="1"/>
</dbReference>
<comment type="catalytic activity">
    <reaction evidence="5">
        <text>2-succinylbenzoate + ATP + CoA = 2-succinylbenzoyl-CoA + AMP + diphosphate</text>
        <dbReference type="Rhea" id="RHEA:17009"/>
        <dbReference type="ChEBI" id="CHEBI:18325"/>
        <dbReference type="ChEBI" id="CHEBI:30616"/>
        <dbReference type="ChEBI" id="CHEBI:33019"/>
        <dbReference type="ChEBI" id="CHEBI:57287"/>
        <dbReference type="ChEBI" id="CHEBI:57364"/>
        <dbReference type="ChEBI" id="CHEBI:456215"/>
        <dbReference type="EC" id="6.2.1.26"/>
    </reaction>
</comment>
<dbReference type="InterPro" id="IPR010192">
    <property type="entry name" value="MenE"/>
</dbReference>
<dbReference type="PANTHER" id="PTHR43201">
    <property type="entry name" value="ACYL-COA SYNTHETASE"/>
    <property type="match status" value="1"/>
</dbReference>
<dbReference type="NCBIfam" id="TIGR01923">
    <property type="entry name" value="menE"/>
    <property type="match status" value="1"/>
</dbReference>
<dbReference type="UniPathway" id="UPA01057">
    <property type="reaction ID" value="UER00166"/>
</dbReference>
<dbReference type="Gene3D" id="3.40.50.12780">
    <property type="entry name" value="N-terminal domain of ligase-like"/>
    <property type="match status" value="1"/>
</dbReference>
<evidence type="ECO:0000259" key="7">
    <source>
        <dbReference type="Pfam" id="PF13193"/>
    </source>
</evidence>
<dbReference type="Pfam" id="PF00501">
    <property type="entry name" value="AMP-binding"/>
    <property type="match status" value="1"/>
</dbReference>
<keyword evidence="1 5" id="KW-0474">Menaquinone biosynthesis</keyword>
<comment type="caution">
    <text evidence="8">The sequence shown here is derived from an EMBL/GenBank/DDBJ whole genome shotgun (WGS) entry which is preliminary data.</text>
</comment>
<evidence type="ECO:0000259" key="6">
    <source>
        <dbReference type="Pfam" id="PF00501"/>
    </source>
</evidence>
<dbReference type="AlphaFoldDB" id="A0A0W1JN13"/>
<dbReference type="RefSeq" id="WP_005810060.1">
    <property type="nucleotide sequence ID" value="NZ_CABKQQ010000025.1"/>
</dbReference>
<keyword evidence="4 5" id="KW-0067">ATP-binding</keyword>
<dbReference type="Gene3D" id="3.30.300.30">
    <property type="match status" value="1"/>
</dbReference>
<dbReference type="UniPathway" id="UPA00079"/>
<feature type="domain" description="AMP-dependent synthetase/ligase" evidence="6">
    <location>
        <begin position="9"/>
        <end position="325"/>
    </location>
</feature>
<dbReference type="Pfam" id="PF13193">
    <property type="entry name" value="AMP-binding_C"/>
    <property type="match status" value="1"/>
</dbReference>
<dbReference type="EC" id="6.2.1.26" evidence="5"/>
<dbReference type="GO" id="GO:0008756">
    <property type="term" value="F:o-succinylbenzoate-CoA ligase activity"/>
    <property type="evidence" value="ECO:0007669"/>
    <property type="project" value="UniProtKB-UniRule"/>
</dbReference>
<gene>
    <name evidence="5" type="primary">menE</name>
    <name evidence="8" type="ORF">AT727_17315</name>
</gene>
<dbReference type="SUPFAM" id="SSF56801">
    <property type="entry name" value="Acetyl-CoA synthetase-like"/>
    <property type="match status" value="1"/>
</dbReference>
<proteinExistence type="inferred from homology"/>
<dbReference type="PANTHER" id="PTHR43201:SF5">
    <property type="entry name" value="MEDIUM-CHAIN ACYL-COA LIGASE ACSF2, MITOCHONDRIAL"/>
    <property type="match status" value="1"/>
</dbReference>
<keyword evidence="3 5" id="KW-0547">Nucleotide-binding</keyword>
<dbReference type="GO" id="GO:0006631">
    <property type="term" value="P:fatty acid metabolic process"/>
    <property type="evidence" value="ECO:0007669"/>
    <property type="project" value="TreeGrafter"/>
</dbReference>
<sequence>MVVNWLKKQALENPHKLFLNELSFQEVDRRVTDLAGRIYPFVKAEDRVALYAHNSVDMALFFLALQALQIEVFMMNTRLTPEERAKKLKTLNIRVAFSDDDTFIPLGRVLAGDYDGQARCREEDAPEKIAVIMDTSATSGDYKSVPLRRKQFAAHVQASRQVLGVREEDNWLLVLPLYHIGGLAILMRSLYNGTRVTLMGKFDEEQILKGIEEGSLTMLSLVPTLLMRIVNRIRRHHLRVVLVSGEFIPKSLVETCLEKGIPIYKSYGMTETTSQCTTFCVAENPGKLDSVGLPLPGVTLRIVNPDGSGIGEVLVQSPLVMDGYLGQEPAGGFINTQDMGYVDEEGYLYILDRRKDILISGGENIYPQEIEQVLYAHPEISECAIVGMKDEKWGQVPVLFVVSSLEDEEIMDYLARKLARYKLPRKIVHLRWLPRNATGKILKKDLAELAYAD</sequence>
<comment type="pathway">
    <text evidence="5">Quinol/quinone metabolism; 1,4-dihydroxy-2-naphthoate biosynthesis; 1,4-dihydroxy-2-naphthoate from chorismate: step 5/7.</text>
</comment>
<dbReference type="EMBL" id="LOCK01000010">
    <property type="protein sequence ID" value="KTE92946.1"/>
    <property type="molecule type" value="Genomic_DNA"/>
</dbReference>